<dbReference type="PIRSF" id="PIRSF000706">
    <property type="entry name" value="Kanamycin_kin"/>
    <property type="match status" value="1"/>
</dbReference>
<dbReference type="InterPro" id="IPR024165">
    <property type="entry name" value="Kan/Strep_kinase"/>
</dbReference>
<dbReference type="Proteomes" id="UP001501442">
    <property type="component" value="Unassembled WGS sequence"/>
</dbReference>
<sequence>MAAGRPVRAVWENELGGLTFEVGAAPDRFFVKWAPAASGLDLAAEAARLSWAVAFAAVPRLLDQGADDEGSWLVTAPLPGQSAVADTWTAEPRTAVTAIGEGLRALHEALPVADCPFSWTAEDRLADARRRAAQGRIDATRWDPSHRPLGVDGALDLLADIPPPDRTVVCHGDSCAPNTLLSDDGRWSGHVDLGGLGVADRWADLAVAAWSTEWNYGPGWDGLLLDAYGVRPDPDRARYYRLLWDLGP</sequence>
<reference evidence="9" key="1">
    <citation type="journal article" date="2019" name="Int. J. Syst. Evol. Microbiol.">
        <title>The Global Catalogue of Microorganisms (GCM) 10K type strain sequencing project: providing services to taxonomists for standard genome sequencing and annotation.</title>
        <authorList>
            <consortium name="The Broad Institute Genomics Platform"/>
            <consortium name="The Broad Institute Genome Sequencing Center for Infectious Disease"/>
            <person name="Wu L."/>
            <person name="Ma J."/>
        </authorList>
    </citation>
    <scope>NUCLEOTIDE SEQUENCE [LARGE SCALE GENOMIC DNA]</scope>
    <source>
        <strain evidence="9">JCM 17939</strain>
    </source>
</reference>
<dbReference type="RefSeq" id="WP_345431083.1">
    <property type="nucleotide sequence ID" value="NZ_BAABHK010000003.1"/>
</dbReference>
<protein>
    <submittedName>
        <fullName evidence="8">Aminoglycoside 3'-phosphotransferase</fullName>
    </submittedName>
</protein>
<evidence type="ECO:0000259" key="7">
    <source>
        <dbReference type="Pfam" id="PF01636"/>
    </source>
</evidence>
<accession>A0ABP8U6B3</accession>
<evidence type="ECO:0000313" key="9">
    <source>
        <dbReference type="Proteomes" id="UP001501442"/>
    </source>
</evidence>
<evidence type="ECO:0000256" key="4">
    <source>
        <dbReference type="ARBA" id="ARBA00022777"/>
    </source>
</evidence>
<evidence type="ECO:0000313" key="8">
    <source>
        <dbReference type="EMBL" id="GAA4624928.1"/>
    </source>
</evidence>
<dbReference type="Gene3D" id="3.30.200.20">
    <property type="entry name" value="Phosphorylase Kinase, domain 1"/>
    <property type="match status" value="1"/>
</dbReference>
<dbReference type="InterPro" id="IPR011009">
    <property type="entry name" value="Kinase-like_dom_sf"/>
</dbReference>
<name>A0ABP8U6B3_9ACTN</name>
<dbReference type="InterPro" id="IPR051678">
    <property type="entry name" value="AGP_Transferase"/>
</dbReference>
<dbReference type="SUPFAM" id="SSF56112">
    <property type="entry name" value="Protein kinase-like (PK-like)"/>
    <property type="match status" value="1"/>
</dbReference>
<dbReference type="PANTHER" id="PTHR21310:SF41">
    <property type="entry name" value="3'-PHOSPHOTRANSFERASE, PUTATIVE-RELATED"/>
    <property type="match status" value="1"/>
</dbReference>
<gene>
    <name evidence="8" type="ORF">GCM10023196_027080</name>
</gene>
<comment type="similarity">
    <text evidence="1">Belongs to the aminoglycoside phosphotransferase family.</text>
</comment>
<dbReference type="Gene3D" id="3.90.1200.10">
    <property type="match status" value="1"/>
</dbReference>
<dbReference type="EMBL" id="BAABHK010000003">
    <property type="protein sequence ID" value="GAA4624928.1"/>
    <property type="molecule type" value="Genomic_DNA"/>
</dbReference>
<evidence type="ECO:0000256" key="3">
    <source>
        <dbReference type="ARBA" id="ARBA00022741"/>
    </source>
</evidence>
<comment type="caution">
    <text evidence="8">The sequence shown here is derived from an EMBL/GenBank/DDBJ whole genome shotgun (WGS) entry which is preliminary data.</text>
</comment>
<feature type="domain" description="Aminoglycoside phosphotransferase" evidence="7">
    <location>
        <begin position="18"/>
        <end position="239"/>
    </location>
</feature>
<evidence type="ECO:0000256" key="5">
    <source>
        <dbReference type="ARBA" id="ARBA00022840"/>
    </source>
</evidence>
<evidence type="ECO:0000256" key="1">
    <source>
        <dbReference type="ARBA" id="ARBA00006219"/>
    </source>
</evidence>
<evidence type="ECO:0000256" key="6">
    <source>
        <dbReference type="ARBA" id="ARBA00023251"/>
    </source>
</evidence>
<organism evidence="8 9">
    <name type="scientific">Actinoallomurus vinaceus</name>
    <dbReference type="NCBI Taxonomy" id="1080074"/>
    <lineage>
        <taxon>Bacteria</taxon>
        <taxon>Bacillati</taxon>
        <taxon>Actinomycetota</taxon>
        <taxon>Actinomycetes</taxon>
        <taxon>Streptosporangiales</taxon>
        <taxon>Thermomonosporaceae</taxon>
        <taxon>Actinoallomurus</taxon>
    </lineage>
</organism>
<keyword evidence="3" id="KW-0547">Nucleotide-binding</keyword>
<keyword evidence="5" id="KW-0067">ATP-binding</keyword>
<dbReference type="PANTHER" id="PTHR21310">
    <property type="entry name" value="AMINOGLYCOSIDE PHOSPHOTRANSFERASE-RELATED-RELATED"/>
    <property type="match status" value="1"/>
</dbReference>
<evidence type="ECO:0000256" key="2">
    <source>
        <dbReference type="ARBA" id="ARBA00022679"/>
    </source>
</evidence>
<dbReference type="Pfam" id="PF01636">
    <property type="entry name" value="APH"/>
    <property type="match status" value="1"/>
</dbReference>
<keyword evidence="6" id="KW-0046">Antibiotic resistance</keyword>
<keyword evidence="2" id="KW-0808">Transferase</keyword>
<keyword evidence="4" id="KW-0418">Kinase</keyword>
<dbReference type="InterPro" id="IPR002575">
    <property type="entry name" value="Aminoglycoside_PTrfase"/>
</dbReference>
<dbReference type="CDD" id="cd05150">
    <property type="entry name" value="APH"/>
    <property type="match status" value="1"/>
</dbReference>
<keyword evidence="9" id="KW-1185">Reference proteome</keyword>
<proteinExistence type="inferred from homology"/>